<feature type="compositionally biased region" description="Gly residues" evidence="4">
    <location>
        <begin position="221"/>
        <end position="236"/>
    </location>
</feature>
<evidence type="ECO:0000256" key="2">
    <source>
        <dbReference type="ARBA" id="ARBA00023015"/>
    </source>
</evidence>
<sequence>MSTKEEKETLRILVQHVSRAFYEPKYTIIMDQLARYPVLKDDELAGRMGLQPKELNKVIAVLANDHLVRVYRQNELKEGAQRSVGKQYYYIDYEYFCNVVKWRVAKMWNKIDHKLRNEIDNKGYICPQCKQKYTPLEVDKVMDFARGAFICEICQAELVENEDAESVQGSKDRMMRFNHQMRFIREGLQRSESMKLPPMDVALWVKEHAAKELEQRQKENGGAGNGMDGGAHGAGAGLKVAGADSNGKRDEGVGIMMVHEADGEDEDKRRKEREKEAELKRVQNALPAWHLKSTITGDLTALGVKESARAAANARDNPALGLGDESLRGLGVAGLPLKHGSSSSISMPSNYIPGLPKVEDNSAYANQEAELYDQYYATLAAASTSSSTPVSSLPTPSAFGMSEYGYENDEEEDKKPSIKYLESLSEYRKRSRSIDDVGTGGPKTPKLAKTDSNSSVAGLANGFGSNGFGSSLSMNGNSHLPSEFAAPEPAVAVPEPPESQPSTGDDPLVYVAGTPKPLSLVTEEDHDLMTPEEYTAYFEVLELHS</sequence>
<comment type="similarity">
    <text evidence="1">Belongs to the TFIIE alpha subunit family.</text>
</comment>
<dbReference type="PROSITE" id="PS51344">
    <property type="entry name" value="HTH_TFE_IIE"/>
    <property type="match status" value="1"/>
</dbReference>
<accession>A0A8H5FFN2</accession>
<dbReference type="Gene3D" id="3.30.40.10">
    <property type="entry name" value="Zinc/RING finger domain, C3HC4 (zinc finger)"/>
    <property type="match status" value="1"/>
</dbReference>
<gene>
    <name evidence="6" type="ORF">D9611_011961</name>
</gene>
<dbReference type="InterPro" id="IPR039997">
    <property type="entry name" value="TFE"/>
</dbReference>
<dbReference type="AlphaFoldDB" id="A0A8H5FFN2"/>
<evidence type="ECO:0000256" key="1">
    <source>
        <dbReference type="ARBA" id="ARBA00008947"/>
    </source>
</evidence>
<dbReference type="EMBL" id="JAACJK010000067">
    <property type="protein sequence ID" value="KAF5334678.1"/>
    <property type="molecule type" value="Genomic_DNA"/>
</dbReference>
<keyword evidence="3" id="KW-0804">Transcription</keyword>
<dbReference type="InterPro" id="IPR017919">
    <property type="entry name" value="TFIIE/TFIIEa_HTH"/>
</dbReference>
<evidence type="ECO:0000256" key="4">
    <source>
        <dbReference type="SAM" id="MobiDB-lite"/>
    </source>
</evidence>
<dbReference type="SMART" id="SM00531">
    <property type="entry name" value="TFIIE"/>
    <property type="match status" value="1"/>
</dbReference>
<evidence type="ECO:0000256" key="3">
    <source>
        <dbReference type="ARBA" id="ARBA00023163"/>
    </source>
</evidence>
<dbReference type="SUPFAM" id="SSF57783">
    <property type="entry name" value="Zinc beta-ribbon"/>
    <property type="match status" value="1"/>
</dbReference>
<keyword evidence="7" id="KW-1185">Reference proteome</keyword>
<feature type="domain" description="HTH TFE/IIEalpha-type" evidence="5">
    <location>
        <begin position="10"/>
        <end position="101"/>
    </location>
</feature>
<evidence type="ECO:0000259" key="5">
    <source>
        <dbReference type="PROSITE" id="PS51344"/>
    </source>
</evidence>
<evidence type="ECO:0000313" key="7">
    <source>
        <dbReference type="Proteomes" id="UP000541558"/>
    </source>
</evidence>
<dbReference type="InterPro" id="IPR013083">
    <property type="entry name" value="Znf_RING/FYVE/PHD"/>
</dbReference>
<reference evidence="6 7" key="1">
    <citation type="journal article" date="2020" name="ISME J.">
        <title>Uncovering the hidden diversity of litter-decomposition mechanisms in mushroom-forming fungi.</title>
        <authorList>
            <person name="Floudas D."/>
            <person name="Bentzer J."/>
            <person name="Ahren D."/>
            <person name="Johansson T."/>
            <person name="Persson P."/>
            <person name="Tunlid A."/>
        </authorList>
    </citation>
    <scope>NUCLEOTIDE SEQUENCE [LARGE SCALE GENOMIC DNA]</scope>
    <source>
        <strain evidence="6 7">CBS 175.51</strain>
    </source>
</reference>
<dbReference type="InterPro" id="IPR024550">
    <property type="entry name" value="TFIIEa/SarR/Rpc3_HTH_dom"/>
</dbReference>
<dbReference type="InterPro" id="IPR002853">
    <property type="entry name" value="TFIIE_asu"/>
</dbReference>
<dbReference type="Proteomes" id="UP000541558">
    <property type="component" value="Unassembled WGS sequence"/>
</dbReference>
<feature type="region of interest" description="Disordered" evidence="4">
    <location>
        <begin position="214"/>
        <end position="277"/>
    </location>
</feature>
<dbReference type="OrthoDB" id="361102at2759"/>
<proteinExistence type="inferred from homology"/>
<dbReference type="PANTHER" id="PTHR13097">
    <property type="entry name" value="TRANSCRIPTION INITIATION FACTOR IIE, ALPHA SUBUNIT"/>
    <property type="match status" value="1"/>
</dbReference>
<comment type="caution">
    <text evidence="6">The sequence shown here is derived from an EMBL/GenBank/DDBJ whole genome shotgun (WGS) entry which is preliminary data.</text>
</comment>
<protein>
    <recommendedName>
        <fullName evidence="5">HTH TFE/IIEalpha-type domain-containing protein</fullName>
    </recommendedName>
</protein>
<dbReference type="PANTHER" id="PTHR13097:SF7">
    <property type="entry name" value="GENERAL TRANSCRIPTION FACTOR IIE SUBUNIT 1"/>
    <property type="match status" value="1"/>
</dbReference>
<dbReference type="GO" id="GO:0005673">
    <property type="term" value="C:transcription factor TFIIE complex"/>
    <property type="evidence" value="ECO:0007669"/>
    <property type="project" value="TreeGrafter"/>
</dbReference>
<feature type="compositionally biased region" description="Basic and acidic residues" evidence="4">
    <location>
        <begin position="266"/>
        <end position="277"/>
    </location>
</feature>
<dbReference type="GO" id="GO:0006367">
    <property type="term" value="P:transcription initiation at RNA polymerase II promoter"/>
    <property type="evidence" value="ECO:0007669"/>
    <property type="project" value="InterPro"/>
</dbReference>
<evidence type="ECO:0000313" key="6">
    <source>
        <dbReference type="EMBL" id="KAF5334678.1"/>
    </source>
</evidence>
<keyword evidence="2" id="KW-0805">Transcription regulation</keyword>
<feature type="region of interest" description="Disordered" evidence="4">
    <location>
        <begin position="430"/>
        <end position="453"/>
    </location>
</feature>
<name>A0A8H5FFN2_9AGAR</name>
<dbReference type="Pfam" id="PF02002">
    <property type="entry name" value="TFIIE_alpha"/>
    <property type="match status" value="1"/>
</dbReference>
<organism evidence="6 7">
    <name type="scientific">Ephemerocybe angulata</name>
    <dbReference type="NCBI Taxonomy" id="980116"/>
    <lineage>
        <taxon>Eukaryota</taxon>
        <taxon>Fungi</taxon>
        <taxon>Dikarya</taxon>
        <taxon>Basidiomycota</taxon>
        <taxon>Agaricomycotina</taxon>
        <taxon>Agaricomycetes</taxon>
        <taxon>Agaricomycetidae</taxon>
        <taxon>Agaricales</taxon>
        <taxon>Agaricineae</taxon>
        <taxon>Psathyrellaceae</taxon>
        <taxon>Ephemerocybe</taxon>
    </lineage>
</organism>